<evidence type="ECO:0000313" key="2">
    <source>
        <dbReference type="EMBL" id="KAL3618737.1"/>
    </source>
</evidence>
<evidence type="ECO:0000313" key="3">
    <source>
        <dbReference type="Proteomes" id="UP001632038"/>
    </source>
</evidence>
<gene>
    <name evidence="2" type="ORF">CASFOL_037399</name>
</gene>
<dbReference type="PANTHER" id="PTHR33431">
    <property type="entry name" value="ENABLED-LIKE PROTEIN (DUF1635)"/>
    <property type="match status" value="1"/>
</dbReference>
<organism evidence="2 3">
    <name type="scientific">Castilleja foliolosa</name>
    <dbReference type="NCBI Taxonomy" id="1961234"/>
    <lineage>
        <taxon>Eukaryota</taxon>
        <taxon>Viridiplantae</taxon>
        <taxon>Streptophyta</taxon>
        <taxon>Embryophyta</taxon>
        <taxon>Tracheophyta</taxon>
        <taxon>Spermatophyta</taxon>
        <taxon>Magnoliopsida</taxon>
        <taxon>eudicotyledons</taxon>
        <taxon>Gunneridae</taxon>
        <taxon>Pentapetalae</taxon>
        <taxon>asterids</taxon>
        <taxon>lamiids</taxon>
        <taxon>Lamiales</taxon>
        <taxon>Orobanchaceae</taxon>
        <taxon>Pedicularideae</taxon>
        <taxon>Castillejinae</taxon>
        <taxon>Castilleja</taxon>
    </lineage>
</organism>
<dbReference type="Proteomes" id="UP001632038">
    <property type="component" value="Unassembled WGS sequence"/>
</dbReference>
<dbReference type="AlphaFoldDB" id="A0ABD3BPV1"/>
<sequence>MDELRQSLAVAMEIEEIRVKAEEELKVRDFEIAQLKALLRAAIKERDEARQKACCQHALLQNQLQKKQKRHHLSAPHSGGSSSVDDAWDERSISSSSPRILPEHELPVTPKMPLPENGMLLQAVIKAGPLLQTLLIGGGPLPQWRHPPPPVDTFQILPPPVVMPRKREHQL</sequence>
<accession>A0ABD3BPV1</accession>
<proteinExistence type="predicted"/>
<dbReference type="PANTHER" id="PTHR33431:SF3">
    <property type="entry name" value="ENABLED-LIKE PROTEIN (DUF1635)"/>
    <property type="match status" value="1"/>
</dbReference>
<protein>
    <submittedName>
        <fullName evidence="2">Uncharacterized protein</fullName>
    </submittedName>
</protein>
<comment type="caution">
    <text evidence="2">The sequence shown here is derived from an EMBL/GenBank/DDBJ whole genome shotgun (WGS) entry which is preliminary data.</text>
</comment>
<keyword evidence="3" id="KW-1185">Reference proteome</keyword>
<dbReference type="InterPro" id="IPR012862">
    <property type="entry name" value="DUF1635"/>
</dbReference>
<dbReference type="Pfam" id="PF07795">
    <property type="entry name" value="DUF1635"/>
    <property type="match status" value="1"/>
</dbReference>
<name>A0ABD3BPV1_9LAMI</name>
<feature type="region of interest" description="Disordered" evidence="1">
    <location>
        <begin position="66"/>
        <end position="107"/>
    </location>
</feature>
<evidence type="ECO:0000256" key="1">
    <source>
        <dbReference type="SAM" id="MobiDB-lite"/>
    </source>
</evidence>
<dbReference type="EMBL" id="JAVIJP010000078">
    <property type="protein sequence ID" value="KAL3618737.1"/>
    <property type="molecule type" value="Genomic_DNA"/>
</dbReference>
<reference evidence="3" key="1">
    <citation type="journal article" date="2024" name="IScience">
        <title>Strigolactones Initiate the Formation of Haustorium-like Structures in Castilleja.</title>
        <authorList>
            <person name="Buerger M."/>
            <person name="Peterson D."/>
            <person name="Chory J."/>
        </authorList>
    </citation>
    <scope>NUCLEOTIDE SEQUENCE [LARGE SCALE GENOMIC DNA]</scope>
</reference>